<protein>
    <submittedName>
        <fullName evidence="2">Uncharacterized protein</fullName>
    </submittedName>
</protein>
<evidence type="ECO:0000313" key="2">
    <source>
        <dbReference type="EMBL" id="AHH07479.1"/>
    </source>
</evidence>
<organism evidence="2">
    <name type="scientific">Borrelia crocidurae DOU</name>
    <dbReference type="NCBI Taxonomy" id="1293575"/>
    <lineage>
        <taxon>Bacteria</taxon>
        <taxon>Pseudomonadati</taxon>
        <taxon>Spirochaetota</taxon>
        <taxon>Spirochaetia</taxon>
        <taxon>Spirochaetales</taxon>
        <taxon>Borreliaceae</taxon>
        <taxon>Borrelia</taxon>
    </lineage>
</organism>
<evidence type="ECO:0000256" key="1">
    <source>
        <dbReference type="SAM" id="Phobius"/>
    </source>
</evidence>
<name>W5SK21_9SPIR</name>
<dbReference type="EMBL" id="CP004317">
    <property type="protein sequence ID" value="AHH07479.1"/>
    <property type="molecule type" value="Genomic_DNA"/>
</dbReference>
<gene>
    <name evidence="2" type="ORF">BCD_1413</name>
</gene>
<keyword evidence="2" id="KW-0614">Plasmid</keyword>
<proteinExistence type="predicted"/>
<geneLocation type="plasmid" evidence="2">
    <name>unnamed</name>
</geneLocation>
<feature type="transmembrane region" description="Helical" evidence="1">
    <location>
        <begin position="6"/>
        <end position="22"/>
    </location>
</feature>
<accession>W5SK21</accession>
<keyword evidence="1" id="KW-0812">Transmembrane</keyword>
<keyword evidence="1" id="KW-1133">Transmembrane helix</keyword>
<dbReference type="HOGENOM" id="CLU_3402382_0_0_12"/>
<keyword evidence="1" id="KW-0472">Membrane</keyword>
<sequence>MYNIIYFFILSLVIFIFINDKRDIIRFNDA</sequence>
<dbReference type="AlphaFoldDB" id="W5SK21"/>
<reference evidence="2" key="1">
    <citation type="submission" date="2013-02" db="EMBL/GenBank/DDBJ databases">
        <title>Comparative genomics of Borrelia species.</title>
        <authorList>
            <person name="Schwan T.G."/>
            <person name="Raffel S.J."/>
            <person name="Porcella S.F."/>
        </authorList>
    </citation>
    <scope>NUCLEOTIDE SEQUENCE</scope>
    <source>
        <strain evidence="2">DOU</strain>
        <plasmid evidence="2">unnamed</plasmid>
    </source>
</reference>